<keyword evidence="1" id="KW-1133">Transmembrane helix</keyword>
<feature type="transmembrane region" description="Helical" evidence="1">
    <location>
        <begin position="7"/>
        <end position="33"/>
    </location>
</feature>
<organism evidence="2">
    <name type="scientific">Ignisphaera aggregans</name>
    <dbReference type="NCBI Taxonomy" id="334771"/>
    <lineage>
        <taxon>Archaea</taxon>
        <taxon>Thermoproteota</taxon>
        <taxon>Thermoprotei</taxon>
        <taxon>Desulfurococcales</taxon>
        <taxon>Desulfurococcaceae</taxon>
        <taxon>Ignisphaera</taxon>
    </lineage>
</organism>
<accession>A0A7C4D108</accession>
<keyword evidence="1" id="KW-0812">Transmembrane</keyword>
<sequence>MVFVFGVVCLMLFGGFCFWGFCWLMFVGFLLVFCGGVCLVSVFVVLVGFVFSIGFLCIFLLFYVVFIDDLLIWLQCTVFLDCSANDLNSTDMFSPIYRFLVEHVHREANMLCF</sequence>
<proteinExistence type="predicted"/>
<dbReference type="AlphaFoldDB" id="A0A7C4D108"/>
<dbReference type="EMBL" id="DTCA01000130">
    <property type="protein sequence ID" value="HGM07606.1"/>
    <property type="molecule type" value="Genomic_DNA"/>
</dbReference>
<comment type="caution">
    <text evidence="2">The sequence shown here is derived from an EMBL/GenBank/DDBJ whole genome shotgun (WGS) entry which is preliminary data.</text>
</comment>
<gene>
    <name evidence="2" type="ORF">ENU31_04270</name>
</gene>
<evidence type="ECO:0000313" key="2">
    <source>
        <dbReference type="EMBL" id="HGM07606.1"/>
    </source>
</evidence>
<feature type="transmembrane region" description="Helical" evidence="1">
    <location>
        <begin position="39"/>
        <end position="66"/>
    </location>
</feature>
<evidence type="ECO:0000256" key="1">
    <source>
        <dbReference type="SAM" id="Phobius"/>
    </source>
</evidence>
<keyword evidence="1" id="KW-0472">Membrane</keyword>
<reference evidence="2" key="1">
    <citation type="journal article" date="2020" name="mSystems">
        <title>Genome- and Community-Level Interaction Insights into Carbon Utilization and Element Cycling Functions of Hydrothermarchaeota in Hydrothermal Sediment.</title>
        <authorList>
            <person name="Zhou Z."/>
            <person name="Liu Y."/>
            <person name="Xu W."/>
            <person name="Pan J."/>
            <person name="Luo Z.H."/>
            <person name="Li M."/>
        </authorList>
    </citation>
    <scope>NUCLEOTIDE SEQUENCE [LARGE SCALE GENOMIC DNA]</scope>
    <source>
        <strain evidence="2">SpSt-658</strain>
    </source>
</reference>
<protein>
    <submittedName>
        <fullName evidence="2">Uncharacterized protein</fullName>
    </submittedName>
</protein>
<name>A0A7C4D108_9CREN</name>